<dbReference type="PANTHER" id="PTHR24173:SF74">
    <property type="entry name" value="ANKYRIN REPEAT DOMAIN-CONTAINING PROTEIN 16"/>
    <property type="match status" value="1"/>
</dbReference>
<evidence type="ECO:0000313" key="6">
    <source>
        <dbReference type="EMBL" id="KAF7557074.1"/>
    </source>
</evidence>
<dbReference type="AlphaFoldDB" id="A0A9P5HNR8"/>
<feature type="repeat" description="ANK" evidence="3">
    <location>
        <begin position="803"/>
        <end position="835"/>
    </location>
</feature>
<dbReference type="PANTHER" id="PTHR24173">
    <property type="entry name" value="ANKYRIN REPEAT CONTAINING"/>
    <property type="match status" value="1"/>
</dbReference>
<feature type="repeat" description="ANK" evidence="3">
    <location>
        <begin position="770"/>
        <end position="802"/>
    </location>
</feature>
<feature type="repeat" description="ANK" evidence="3">
    <location>
        <begin position="737"/>
        <end position="769"/>
    </location>
</feature>
<dbReference type="EMBL" id="JAANBB010000007">
    <property type="protein sequence ID" value="KAF7557074.1"/>
    <property type="molecule type" value="Genomic_DNA"/>
</dbReference>
<dbReference type="InterPro" id="IPR056884">
    <property type="entry name" value="NPHP3-like_N"/>
</dbReference>
<comment type="caution">
    <text evidence="6">The sequence shown here is derived from an EMBL/GenBank/DDBJ whole genome shotgun (WGS) entry which is preliminary data.</text>
</comment>
<keyword evidence="2 3" id="KW-0040">ANK repeat</keyword>
<dbReference type="Gene3D" id="3.40.50.300">
    <property type="entry name" value="P-loop containing nucleotide triphosphate hydrolases"/>
    <property type="match status" value="1"/>
</dbReference>
<feature type="repeat" description="ANK" evidence="3">
    <location>
        <begin position="969"/>
        <end position="1001"/>
    </location>
</feature>
<feature type="domain" description="GPI inositol-deacylase winged helix" evidence="4">
    <location>
        <begin position="488"/>
        <end position="565"/>
    </location>
</feature>
<feature type="repeat" description="ANK" evidence="3">
    <location>
        <begin position="705"/>
        <end position="737"/>
    </location>
</feature>
<proteinExistence type="predicted"/>
<dbReference type="InterPro" id="IPR002110">
    <property type="entry name" value="Ankyrin_rpt"/>
</dbReference>
<dbReference type="InterPro" id="IPR054471">
    <property type="entry name" value="GPIID_WHD"/>
</dbReference>
<feature type="repeat" description="ANK" evidence="3">
    <location>
        <begin position="836"/>
        <end position="868"/>
    </location>
</feature>
<dbReference type="PROSITE" id="PS50088">
    <property type="entry name" value="ANK_REPEAT"/>
    <property type="match status" value="10"/>
</dbReference>
<dbReference type="Proteomes" id="UP000722485">
    <property type="component" value="Unassembled WGS sequence"/>
</dbReference>
<dbReference type="SUPFAM" id="SSF52540">
    <property type="entry name" value="P-loop containing nucleoside triphosphate hydrolases"/>
    <property type="match status" value="1"/>
</dbReference>
<feature type="repeat" description="ANK" evidence="3">
    <location>
        <begin position="869"/>
        <end position="901"/>
    </location>
</feature>
<dbReference type="Pfam" id="PF22939">
    <property type="entry name" value="WHD_GPIID"/>
    <property type="match status" value="1"/>
</dbReference>
<dbReference type="Gene3D" id="1.25.40.20">
    <property type="entry name" value="Ankyrin repeat-containing domain"/>
    <property type="match status" value="3"/>
</dbReference>
<gene>
    <name evidence="6" type="ORF">G7Z17_g893</name>
</gene>
<dbReference type="Pfam" id="PF24883">
    <property type="entry name" value="NPHP3_N"/>
    <property type="match status" value="1"/>
</dbReference>
<reference evidence="6" key="1">
    <citation type="submission" date="2020-03" db="EMBL/GenBank/DDBJ databases">
        <title>Draft Genome Sequence of Cylindrodendrum hubeiense.</title>
        <authorList>
            <person name="Buettner E."/>
            <person name="Kellner H."/>
        </authorList>
    </citation>
    <scope>NUCLEOTIDE SEQUENCE</scope>
    <source>
        <strain evidence="6">IHI 201604</strain>
    </source>
</reference>
<name>A0A9P5HNR8_9HYPO</name>
<dbReference type="PRINTS" id="PR01415">
    <property type="entry name" value="ANKYRIN"/>
</dbReference>
<dbReference type="SUPFAM" id="SSF48403">
    <property type="entry name" value="Ankyrin repeat"/>
    <property type="match status" value="1"/>
</dbReference>
<protein>
    <recommendedName>
        <fullName evidence="8">NACHT domain-containing protein</fullName>
    </recommendedName>
</protein>
<keyword evidence="1" id="KW-0677">Repeat</keyword>
<evidence type="ECO:0000256" key="1">
    <source>
        <dbReference type="ARBA" id="ARBA00022737"/>
    </source>
</evidence>
<feature type="domain" description="Nephrocystin 3-like N-terminal" evidence="5">
    <location>
        <begin position="232"/>
        <end position="378"/>
    </location>
</feature>
<accession>A0A9P5HNR8</accession>
<dbReference type="SMART" id="SM00248">
    <property type="entry name" value="ANK"/>
    <property type="match status" value="11"/>
</dbReference>
<organism evidence="6 7">
    <name type="scientific">Cylindrodendrum hubeiense</name>
    <dbReference type="NCBI Taxonomy" id="595255"/>
    <lineage>
        <taxon>Eukaryota</taxon>
        <taxon>Fungi</taxon>
        <taxon>Dikarya</taxon>
        <taxon>Ascomycota</taxon>
        <taxon>Pezizomycotina</taxon>
        <taxon>Sordariomycetes</taxon>
        <taxon>Hypocreomycetidae</taxon>
        <taxon>Hypocreales</taxon>
        <taxon>Nectriaceae</taxon>
        <taxon>Cylindrodendrum</taxon>
    </lineage>
</organism>
<feature type="repeat" description="ANK" evidence="3">
    <location>
        <begin position="1002"/>
        <end position="1034"/>
    </location>
</feature>
<dbReference type="Pfam" id="PF13637">
    <property type="entry name" value="Ank_4"/>
    <property type="match status" value="1"/>
</dbReference>
<evidence type="ECO:0000259" key="5">
    <source>
        <dbReference type="Pfam" id="PF24883"/>
    </source>
</evidence>
<feature type="repeat" description="ANK" evidence="3">
    <location>
        <begin position="902"/>
        <end position="934"/>
    </location>
</feature>
<dbReference type="PROSITE" id="PS50297">
    <property type="entry name" value="ANK_REP_REGION"/>
    <property type="match status" value="10"/>
</dbReference>
<evidence type="ECO:0000256" key="3">
    <source>
        <dbReference type="PROSITE-ProRule" id="PRU00023"/>
    </source>
</evidence>
<dbReference type="InterPro" id="IPR027417">
    <property type="entry name" value="P-loop_NTPase"/>
</dbReference>
<dbReference type="Pfam" id="PF12796">
    <property type="entry name" value="Ank_2"/>
    <property type="match status" value="3"/>
</dbReference>
<evidence type="ECO:0000313" key="7">
    <source>
        <dbReference type="Proteomes" id="UP000722485"/>
    </source>
</evidence>
<keyword evidence="7" id="KW-1185">Reference proteome</keyword>
<evidence type="ECO:0000256" key="2">
    <source>
        <dbReference type="ARBA" id="ARBA00023043"/>
    </source>
</evidence>
<feature type="repeat" description="ANK" evidence="3">
    <location>
        <begin position="936"/>
        <end position="968"/>
    </location>
</feature>
<evidence type="ECO:0008006" key="8">
    <source>
        <dbReference type="Google" id="ProtNLM"/>
    </source>
</evidence>
<sequence>MADPLSTAASIIAVVQLSTQIVGYIVGVTGATKERRRLREEIIACESILLQIHDHCDESEGETQWWEKIMALEGQSTPLYRLSVTMNVIKTKLEPRKGSRKALSSLKWPFDEKEIDQLISAIQREKRLLQLALKKECRDLAKSIKESSDENGKLPVQLIQTMKGKSTGDEKQAAKLEATRSKLHLSQDNMRDDVVELRGYKLDWEQQAILDWITTINYAPQQSDFISRRQAGTGQWILNSTEFNTWIGGDNQTLFCPGIPGAGKTMLTATTVDHLTRLFRHDPDVKIIYIYFNFRRNDEQKVVDLLACVLKQLSQGRGSLPDAILTAIYCAAHLYSRIFVVLDALDECQTFDGCRTEFLKHMFDFQAKFGANIFATSRSVPDITESFKGKPSLEIQASESDVVEYICGHMFRLPDFVENSLELQKEIQIGISQSVQGMFLLAQLYLDSLIGKRSPMGIRTALKALPSGSNAYDYAYDNAMERIEGQSKDQKTLAIQALSWITCARTVLSTTELQHALAVEVGESELDEDNLSSIEDIISVCAGLVTIDEESNIVRLVHHTTQDYFEGRQSSWFPNSEAEITQICATYLLFNIFESGPCPTDDAFEERLQVNPLYQYAASNWGHHARKTSPIGEEVIRFLNSDSSMSSAIQSTFAYRRSYGYFGDRTYSNEFPRRVTALHLAAHFGITGAVNFLLEQSDIEANDGAGWSPLFRAISNENEDFVRLLIDKGADVNASTNGGLTLIHAIENRNEAIIQLLLERGANPNVKDLIGRSPLVLAAQRGSEAIFQLLLENGASPNARDDVGQPLLVFATVHGDVAMVQLLLDKDADPNARDNDGTSPLISATQKGSEAIVRLLLENGADPNARDNDGTSSLICATKNENEAIIQLLLEKNANLNTRDNAGRSPLIFATREGSEAILQLLLEKGADPNTGEYYRGQSALMHVIEIGNIAIVRLLLDKEADPNARDDAGQSPLIFATLNGIEPIVHLLLDKGADPNRRDDYGNSPLMGAIENGNKAIVQLLLEKGADPNTRYRDGQSLRGRVIQYHSDASVQLSYRTAFDFSYRDR</sequence>
<dbReference type="OrthoDB" id="1577640at2759"/>
<dbReference type="InterPro" id="IPR036770">
    <property type="entry name" value="Ankyrin_rpt-contain_sf"/>
</dbReference>
<evidence type="ECO:0000259" key="4">
    <source>
        <dbReference type="Pfam" id="PF22939"/>
    </source>
</evidence>